<dbReference type="GO" id="GO:0003697">
    <property type="term" value="F:single-stranded DNA binding"/>
    <property type="evidence" value="ECO:0007669"/>
    <property type="project" value="UniProtKB-UniRule"/>
</dbReference>
<dbReference type="Proteomes" id="UP000462014">
    <property type="component" value="Unassembled WGS sequence"/>
</dbReference>
<comment type="caution">
    <text evidence="4">The sequence shown here is derived from an EMBL/GenBank/DDBJ whole genome shotgun (WGS) entry which is preliminary data.</text>
</comment>
<dbReference type="PROSITE" id="PS50935">
    <property type="entry name" value="SSB"/>
    <property type="match status" value="1"/>
</dbReference>
<dbReference type="EMBL" id="WPIK01000016">
    <property type="protein sequence ID" value="MVN22973.1"/>
    <property type="molecule type" value="Genomic_DNA"/>
</dbReference>
<dbReference type="PIRSF" id="PIRSF002070">
    <property type="entry name" value="SSB"/>
    <property type="match status" value="1"/>
</dbReference>
<dbReference type="NCBIfam" id="TIGR00621">
    <property type="entry name" value="ssb"/>
    <property type="match status" value="1"/>
</dbReference>
<evidence type="ECO:0000256" key="1">
    <source>
        <dbReference type="ARBA" id="ARBA00023125"/>
    </source>
</evidence>
<dbReference type="Gene3D" id="2.40.50.140">
    <property type="entry name" value="Nucleic acid-binding proteins"/>
    <property type="match status" value="1"/>
</dbReference>
<dbReference type="Pfam" id="PF00436">
    <property type="entry name" value="SSB"/>
    <property type="match status" value="1"/>
</dbReference>
<dbReference type="PANTHER" id="PTHR10302">
    <property type="entry name" value="SINGLE-STRANDED DNA-BINDING PROTEIN"/>
    <property type="match status" value="1"/>
</dbReference>
<dbReference type="SUPFAM" id="SSF50249">
    <property type="entry name" value="Nucleic acid-binding proteins"/>
    <property type="match status" value="1"/>
</dbReference>
<gene>
    <name evidence="4" type="primary">ssb</name>
    <name evidence="4" type="ORF">GO621_15715</name>
</gene>
<evidence type="ECO:0000313" key="5">
    <source>
        <dbReference type="Proteomes" id="UP000462014"/>
    </source>
</evidence>
<sequence>MKSYNKVTLIGRVGQDLEVKALDNGSVVNFPIATTEKVGKEKEVTDWHNIVAWNGLATIAGNLIKKGSLVLIEGGLRNDNYEKAETKSYNYKIVADKLVVLADGKEKAENS</sequence>
<dbReference type="CDD" id="cd04496">
    <property type="entry name" value="SSB_OBF"/>
    <property type="match status" value="1"/>
</dbReference>
<dbReference type="InterPro" id="IPR000424">
    <property type="entry name" value="Primosome_PriB/ssb"/>
</dbReference>
<keyword evidence="1 2" id="KW-0238">DNA-binding</keyword>
<evidence type="ECO:0000313" key="4">
    <source>
        <dbReference type="EMBL" id="MVN22973.1"/>
    </source>
</evidence>
<protein>
    <recommendedName>
        <fullName evidence="2 3">Single-stranded DNA-binding protein</fullName>
        <shortName evidence="2">SSB</shortName>
    </recommendedName>
</protein>
<evidence type="ECO:0000256" key="3">
    <source>
        <dbReference type="PIRNR" id="PIRNR002070"/>
    </source>
</evidence>
<dbReference type="InterPro" id="IPR011344">
    <property type="entry name" value="ssDNA-bd"/>
</dbReference>
<dbReference type="PANTHER" id="PTHR10302:SF0">
    <property type="entry name" value="SINGLE-STRANDED DNA-BINDING PROTEIN, MITOCHONDRIAL"/>
    <property type="match status" value="1"/>
</dbReference>
<dbReference type="GO" id="GO:0006260">
    <property type="term" value="P:DNA replication"/>
    <property type="evidence" value="ECO:0007669"/>
    <property type="project" value="InterPro"/>
</dbReference>
<dbReference type="GO" id="GO:0009295">
    <property type="term" value="C:nucleoid"/>
    <property type="evidence" value="ECO:0007669"/>
    <property type="project" value="TreeGrafter"/>
</dbReference>
<evidence type="ECO:0000256" key="2">
    <source>
        <dbReference type="HAMAP-Rule" id="MF_00984"/>
    </source>
</evidence>
<dbReference type="HAMAP" id="MF_00984">
    <property type="entry name" value="SSB"/>
    <property type="match status" value="1"/>
</dbReference>
<name>A0A7K1T098_9SPHI</name>
<comment type="subunit">
    <text evidence="2">Homotetramer.</text>
</comment>
<organism evidence="4 5">
    <name type="scientific">Mucilaginibacter arboris</name>
    <dbReference type="NCBI Taxonomy" id="2682090"/>
    <lineage>
        <taxon>Bacteria</taxon>
        <taxon>Pseudomonadati</taxon>
        <taxon>Bacteroidota</taxon>
        <taxon>Sphingobacteriia</taxon>
        <taxon>Sphingobacteriales</taxon>
        <taxon>Sphingobacteriaceae</taxon>
        <taxon>Mucilaginibacter</taxon>
    </lineage>
</organism>
<reference evidence="4 5" key="1">
    <citation type="submission" date="2019-12" db="EMBL/GenBank/DDBJ databases">
        <title>Mucilaginibacter sp. HMF7410 genome sequencing and assembly.</title>
        <authorList>
            <person name="Kang H."/>
            <person name="Cha I."/>
            <person name="Kim H."/>
            <person name="Joh K."/>
        </authorList>
    </citation>
    <scope>NUCLEOTIDE SEQUENCE [LARGE SCALE GENOMIC DNA]</scope>
    <source>
        <strain evidence="4 5">HMF7410</strain>
    </source>
</reference>
<comment type="caution">
    <text evidence="2">Lacks conserved residue(s) required for the propagation of feature annotation.</text>
</comment>
<keyword evidence="5" id="KW-1185">Reference proteome</keyword>
<proteinExistence type="inferred from homology"/>
<accession>A0A7K1T098</accession>
<dbReference type="AlphaFoldDB" id="A0A7K1T098"/>
<dbReference type="RefSeq" id="WP_157568749.1">
    <property type="nucleotide sequence ID" value="NZ_WPIK01000016.1"/>
</dbReference>
<dbReference type="InterPro" id="IPR012340">
    <property type="entry name" value="NA-bd_OB-fold"/>
</dbReference>